<proteinExistence type="predicted"/>
<reference evidence="1 2" key="1">
    <citation type="submission" date="2024-07" db="EMBL/GenBank/DDBJ databases">
        <title>Active virus-host system and metabolic interactions in a Lokiarchaeon culture.</title>
        <authorList>
            <person name="Ponce Toledo R.I."/>
            <person name="Rodrigues Oliveira T."/>
            <person name="Schleper C."/>
        </authorList>
    </citation>
    <scope>NUCLEOTIDE SEQUENCE [LARGE SCALE GENOMIC DNA]</scope>
    <source>
        <strain evidence="1 2">B35</strain>
    </source>
</reference>
<protein>
    <submittedName>
        <fullName evidence="1">Uncharacterized protein</fullName>
    </submittedName>
</protein>
<dbReference type="EMBL" id="JBFSOO010000001">
    <property type="protein sequence ID" value="MEZ6852076.1"/>
    <property type="molecule type" value="Genomic_DNA"/>
</dbReference>
<comment type="caution">
    <text evidence="1">The sequence shown here is derived from an EMBL/GenBank/DDBJ whole genome shotgun (WGS) entry which is preliminary data.</text>
</comment>
<dbReference type="Proteomes" id="UP001568358">
    <property type="component" value="Unassembled WGS sequence"/>
</dbReference>
<accession>A0ABV4JNF0</accession>
<name>A0ABV4JNF0_9BACT</name>
<organism evidence="1 2">
    <name type="scientific">Halodesulfovibrio aestuarii</name>
    <dbReference type="NCBI Taxonomy" id="126333"/>
    <lineage>
        <taxon>Bacteria</taxon>
        <taxon>Pseudomonadati</taxon>
        <taxon>Thermodesulfobacteriota</taxon>
        <taxon>Desulfovibrionia</taxon>
        <taxon>Desulfovibrionales</taxon>
        <taxon>Desulfovibrionaceae</taxon>
        <taxon>Halodesulfovibrio</taxon>
    </lineage>
</organism>
<evidence type="ECO:0000313" key="1">
    <source>
        <dbReference type="EMBL" id="MEZ6852076.1"/>
    </source>
</evidence>
<dbReference type="RefSeq" id="WP_371149746.1">
    <property type="nucleotide sequence ID" value="NZ_JBFSOO010000001.1"/>
</dbReference>
<evidence type="ECO:0000313" key="2">
    <source>
        <dbReference type="Proteomes" id="UP001568358"/>
    </source>
</evidence>
<sequence>MSKLTKQQRIATAKKNCRITVAVACLYEAVERLWQAQGVLTRKEKLQAEKVMNWTQKVIAQIGIDTKKSHGIKKEFNRIANTVLAKRQQYISAGDINPIQGCMDIFAMAQLVTDLQIADGFKSREWTYLVKTTNTLTSMLYIDLQDTDADEIGCNCALDLFDTLYPEYESKLTTPKVALCAA</sequence>
<keyword evidence="2" id="KW-1185">Reference proteome</keyword>
<gene>
    <name evidence="1" type="ORF">AB2Z07_00785</name>
</gene>